<organism evidence="1 2">
    <name type="scientific">Dyella dinghuensis</name>
    <dbReference type="NCBI Taxonomy" id="1920169"/>
    <lineage>
        <taxon>Bacteria</taxon>
        <taxon>Pseudomonadati</taxon>
        <taxon>Pseudomonadota</taxon>
        <taxon>Gammaproteobacteria</taxon>
        <taxon>Lysobacterales</taxon>
        <taxon>Rhodanobacteraceae</taxon>
        <taxon>Dyella</taxon>
    </lineage>
</organism>
<dbReference type="Proteomes" id="UP000267077">
    <property type="component" value="Unassembled WGS sequence"/>
</dbReference>
<keyword evidence="2" id="KW-1185">Reference proteome</keyword>
<sequence length="160" mass="17967">METALISALSALAGSAIGSLAPVLSNVILQRSVTQREFLTRSVAARESLYSEFIDQASHLYVNSLTRDMEDFEKLLQVYALIGRMMLTSSSEVVKEAEELMRRITANFAQKNLTLSELQKHAVNAGKSPIEPFSLACRIELNTIVKTMHLPRYKLHQTRR</sequence>
<dbReference type="RefSeq" id="WP_126672474.1">
    <property type="nucleotide sequence ID" value="NZ_RYZR01000003.1"/>
</dbReference>
<dbReference type="EMBL" id="RYZR01000003">
    <property type="protein sequence ID" value="RUL65842.1"/>
    <property type="molecule type" value="Genomic_DNA"/>
</dbReference>
<dbReference type="OrthoDB" id="117806at2"/>
<reference evidence="1 2" key="1">
    <citation type="submission" date="2018-12" db="EMBL/GenBank/DDBJ databases">
        <title>Dyella dinghuensis sp. nov. DHOA06 and Dyella choica sp. nov. 4M-K27, isolated from forest soil.</title>
        <authorList>
            <person name="Qiu L.-H."/>
            <person name="Gao Z.-H."/>
        </authorList>
    </citation>
    <scope>NUCLEOTIDE SEQUENCE [LARGE SCALE GENOMIC DNA]</scope>
    <source>
        <strain evidence="1 2">DHOA06</strain>
    </source>
</reference>
<protein>
    <submittedName>
        <fullName evidence="1">Uncharacterized protein</fullName>
    </submittedName>
</protein>
<dbReference type="AlphaFoldDB" id="A0A432LWV9"/>
<name>A0A432LWV9_9GAMM</name>
<proteinExistence type="predicted"/>
<evidence type="ECO:0000313" key="2">
    <source>
        <dbReference type="Proteomes" id="UP000267077"/>
    </source>
</evidence>
<evidence type="ECO:0000313" key="1">
    <source>
        <dbReference type="EMBL" id="RUL65842.1"/>
    </source>
</evidence>
<accession>A0A432LWV9</accession>
<gene>
    <name evidence="1" type="ORF">EKH79_03790</name>
</gene>
<comment type="caution">
    <text evidence="1">The sequence shown here is derived from an EMBL/GenBank/DDBJ whole genome shotgun (WGS) entry which is preliminary data.</text>
</comment>